<proteinExistence type="predicted"/>
<dbReference type="STRING" id="525909.Afer_0828"/>
<dbReference type="Proteomes" id="UP000000771">
    <property type="component" value="Chromosome"/>
</dbReference>
<evidence type="ECO:0008006" key="9">
    <source>
        <dbReference type="Google" id="ProtNLM"/>
    </source>
</evidence>
<dbReference type="InterPro" id="IPR022791">
    <property type="entry name" value="L-PG_synthase/AglD"/>
</dbReference>
<dbReference type="eggNOG" id="COG0392">
    <property type="taxonomic scope" value="Bacteria"/>
</dbReference>
<keyword evidence="8" id="KW-1185">Reference proteome</keyword>
<keyword evidence="3 6" id="KW-0812">Transmembrane</keyword>
<evidence type="ECO:0000313" key="8">
    <source>
        <dbReference type="Proteomes" id="UP000000771"/>
    </source>
</evidence>
<feature type="transmembrane region" description="Helical" evidence="6">
    <location>
        <begin position="101"/>
        <end position="122"/>
    </location>
</feature>
<evidence type="ECO:0000256" key="1">
    <source>
        <dbReference type="ARBA" id="ARBA00004651"/>
    </source>
</evidence>
<feature type="transmembrane region" description="Helical" evidence="6">
    <location>
        <begin position="23"/>
        <end position="45"/>
    </location>
</feature>
<dbReference type="PANTHER" id="PTHR39087:SF2">
    <property type="entry name" value="UPF0104 MEMBRANE PROTEIN MJ1595"/>
    <property type="match status" value="1"/>
</dbReference>
<dbReference type="Pfam" id="PF03706">
    <property type="entry name" value="LPG_synthase_TM"/>
    <property type="match status" value="1"/>
</dbReference>
<evidence type="ECO:0000256" key="4">
    <source>
        <dbReference type="ARBA" id="ARBA00022989"/>
    </source>
</evidence>
<keyword evidence="2" id="KW-1003">Cell membrane</keyword>
<gene>
    <name evidence="7" type="ordered locus">Afer_0828</name>
</gene>
<keyword evidence="5 6" id="KW-0472">Membrane</keyword>
<accession>C7LYG6</accession>
<evidence type="ECO:0000256" key="2">
    <source>
        <dbReference type="ARBA" id="ARBA00022475"/>
    </source>
</evidence>
<organism evidence="7 8">
    <name type="scientific">Acidimicrobium ferrooxidans (strain DSM 10331 / JCM 15462 / NBRC 103882 / ICP)</name>
    <dbReference type="NCBI Taxonomy" id="525909"/>
    <lineage>
        <taxon>Bacteria</taxon>
        <taxon>Bacillati</taxon>
        <taxon>Actinomycetota</taxon>
        <taxon>Acidimicrobiia</taxon>
        <taxon>Acidimicrobiales</taxon>
        <taxon>Acidimicrobiaceae</taxon>
        <taxon>Acidimicrobium</taxon>
    </lineage>
</organism>
<dbReference type="EMBL" id="CP001631">
    <property type="protein sequence ID" value="ACU53774.1"/>
    <property type="molecule type" value="Genomic_DNA"/>
</dbReference>
<protein>
    <recommendedName>
        <fullName evidence="9">Flippase-like domain-containing protein</fullName>
    </recommendedName>
</protein>
<feature type="transmembrane region" description="Helical" evidence="6">
    <location>
        <begin position="210"/>
        <end position="231"/>
    </location>
</feature>
<dbReference type="GO" id="GO:0005886">
    <property type="term" value="C:plasma membrane"/>
    <property type="evidence" value="ECO:0007669"/>
    <property type="project" value="UniProtKB-SubCell"/>
</dbReference>
<dbReference type="NCBIfam" id="TIGR00374">
    <property type="entry name" value="flippase-like domain"/>
    <property type="match status" value="1"/>
</dbReference>
<evidence type="ECO:0000313" key="7">
    <source>
        <dbReference type="EMBL" id="ACU53774.1"/>
    </source>
</evidence>
<keyword evidence="4 6" id="KW-1133">Transmembrane helix</keyword>
<dbReference type="KEGG" id="afo:Afer_0828"/>
<reference evidence="7 8" key="1">
    <citation type="journal article" date="2009" name="Stand. Genomic Sci.">
        <title>Complete genome sequence of Acidimicrobium ferrooxidans type strain (ICP).</title>
        <authorList>
            <person name="Clum A."/>
            <person name="Nolan M."/>
            <person name="Lang E."/>
            <person name="Glavina Del Rio T."/>
            <person name="Tice H."/>
            <person name="Copeland A."/>
            <person name="Cheng J.F."/>
            <person name="Lucas S."/>
            <person name="Chen F."/>
            <person name="Bruce D."/>
            <person name="Goodwin L."/>
            <person name="Pitluck S."/>
            <person name="Ivanova N."/>
            <person name="Mavrommatis K."/>
            <person name="Mikhailova N."/>
            <person name="Pati A."/>
            <person name="Chen A."/>
            <person name="Palaniappan K."/>
            <person name="Goker M."/>
            <person name="Spring S."/>
            <person name="Land M."/>
            <person name="Hauser L."/>
            <person name="Chang Y.J."/>
            <person name="Jeffries C.C."/>
            <person name="Chain P."/>
            <person name="Bristow J."/>
            <person name="Eisen J.A."/>
            <person name="Markowitz V."/>
            <person name="Hugenholtz P."/>
            <person name="Kyrpides N.C."/>
            <person name="Klenk H.P."/>
            <person name="Lapidus A."/>
        </authorList>
    </citation>
    <scope>NUCLEOTIDE SEQUENCE [LARGE SCALE GENOMIC DNA]</scope>
    <source>
        <strain evidence="8">DSM 10331 / JCM 15462 / NBRC 103882 / ICP</strain>
    </source>
</reference>
<dbReference type="HOGENOM" id="CLU_721379_0_0_11"/>
<dbReference type="PANTHER" id="PTHR39087">
    <property type="entry name" value="UPF0104 MEMBRANE PROTEIN MJ1595"/>
    <property type="match status" value="1"/>
</dbReference>
<sequence>MIEYLVVPEFAGFRKTLSLLDRANYWLVPLAALAEALSLFAYAKLTETVLPRPTPSIGQLAKVDLAGLAVSHVLPGGSASGVGLTARLLSNLGVRGADTGVALATQSVGSALILNALLWLALLVSLPFYGFNEVYLVVAVLGVALMAISIAVVILLTRGNRRTQHAVGTVIDHVPPLAHRRRSIEHAIAQTAERLRALGRDPQLLRRASAWALANWLFDATTLWIMLAAFGQLMNPVALIVAYGIANVAAVLPLTPSGLGVVETLAITLLTGFGAPRGVAILGVLTWRIFNFWLPIPVGVAAYVSLRVQRGEDVTLELDRIDPNLGRPDPDVSDHDPNH</sequence>
<evidence type="ECO:0000256" key="5">
    <source>
        <dbReference type="ARBA" id="ARBA00023136"/>
    </source>
</evidence>
<name>C7LYG6_ACIFD</name>
<evidence type="ECO:0000256" key="6">
    <source>
        <dbReference type="SAM" id="Phobius"/>
    </source>
</evidence>
<feature type="transmembrane region" description="Helical" evidence="6">
    <location>
        <begin position="134"/>
        <end position="156"/>
    </location>
</feature>
<dbReference type="AlphaFoldDB" id="C7LYG6"/>
<evidence type="ECO:0000256" key="3">
    <source>
        <dbReference type="ARBA" id="ARBA00022692"/>
    </source>
</evidence>
<feature type="transmembrane region" description="Helical" evidence="6">
    <location>
        <begin position="267"/>
        <end position="290"/>
    </location>
</feature>
<feature type="transmembrane region" description="Helical" evidence="6">
    <location>
        <begin position="237"/>
        <end position="255"/>
    </location>
</feature>
<comment type="subcellular location">
    <subcellularLocation>
        <location evidence="1">Cell membrane</location>
        <topology evidence="1">Multi-pass membrane protein</topology>
    </subcellularLocation>
</comment>